<keyword evidence="2" id="KW-0433">Leucine-rich repeat</keyword>
<evidence type="ECO:0000256" key="2">
    <source>
        <dbReference type="ARBA" id="ARBA00022614"/>
    </source>
</evidence>
<evidence type="ECO:0000256" key="5">
    <source>
        <dbReference type="ARBA" id="ARBA00022737"/>
    </source>
</evidence>
<keyword evidence="5" id="KW-0677">Repeat</keyword>
<evidence type="ECO:0000256" key="7">
    <source>
        <dbReference type="ARBA" id="ARBA00023136"/>
    </source>
</evidence>
<dbReference type="Gene3D" id="3.80.10.10">
    <property type="entry name" value="Ribonuclease Inhibitor"/>
    <property type="match status" value="1"/>
</dbReference>
<gene>
    <name evidence="12" type="ORF">KK1_035898</name>
</gene>
<evidence type="ECO:0000256" key="8">
    <source>
        <dbReference type="ARBA" id="ARBA00023170"/>
    </source>
</evidence>
<evidence type="ECO:0000313" key="13">
    <source>
        <dbReference type="Proteomes" id="UP000075243"/>
    </source>
</evidence>
<evidence type="ECO:0000256" key="6">
    <source>
        <dbReference type="ARBA" id="ARBA00022989"/>
    </source>
</evidence>
<comment type="subcellular location">
    <subcellularLocation>
        <location evidence="1">Membrane</location>
        <topology evidence="1">Single-pass type I membrane protein</topology>
    </subcellularLocation>
</comment>
<keyword evidence="4 10" id="KW-0732">Signal</keyword>
<dbReference type="InterPro" id="IPR046956">
    <property type="entry name" value="RLP23-like"/>
</dbReference>
<evidence type="ECO:0000256" key="10">
    <source>
        <dbReference type="SAM" id="SignalP"/>
    </source>
</evidence>
<keyword evidence="13" id="KW-1185">Reference proteome</keyword>
<evidence type="ECO:0000256" key="3">
    <source>
        <dbReference type="ARBA" id="ARBA00022692"/>
    </source>
</evidence>
<reference evidence="12" key="1">
    <citation type="journal article" date="2012" name="Nat. Biotechnol.">
        <title>Draft genome sequence of pigeonpea (Cajanus cajan), an orphan legume crop of resource-poor farmers.</title>
        <authorList>
            <person name="Varshney R.K."/>
            <person name="Chen W."/>
            <person name="Li Y."/>
            <person name="Bharti A.K."/>
            <person name="Saxena R.K."/>
            <person name="Schlueter J.A."/>
            <person name="Donoghue M.T."/>
            <person name="Azam S."/>
            <person name="Fan G."/>
            <person name="Whaley A.M."/>
            <person name="Farmer A.D."/>
            <person name="Sheridan J."/>
            <person name="Iwata A."/>
            <person name="Tuteja R."/>
            <person name="Penmetsa R.V."/>
            <person name="Wu W."/>
            <person name="Upadhyaya H.D."/>
            <person name="Yang S.P."/>
            <person name="Shah T."/>
            <person name="Saxena K.B."/>
            <person name="Michael T."/>
            <person name="McCombie W.R."/>
            <person name="Yang B."/>
            <person name="Zhang G."/>
            <person name="Yang H."/>
            <person name="Wang J."/>
            <person name="Spillane C."/>
            <person name="Cook D.R."/>
            <person name="May G.D."/>
            <person name="Xu X."/>
            <person name="Jackson S.A."/>
        </authorList>
    </citation>
    <scope>NUCLEOTIDE SEQUENCE [LARGE SCALE GENOMIC DNA]</scope>
</reference>
<organism evidence="12 13">
    <name type="scientific">Cajanus cajan</name>
    <name type="common">Pigeon pea</name>
    <name type="synonym">Cajanus indicus</name>
    <dbReference type="NCBI Taxonomy" id="3821"/>
    <lineage>
        <taxon>Eukaryota</taxon>
        <taxon>Viridiplantae</taxon>
        <taxon>Streptophyta</taxon>
        <taxon>Embryophyta</taxon>
        <taxon>Tracheophyta</taxon>
        <taxon>Spermatophyta</taxon>
        <taxon>Magnoliopsida</taxon>
        <taxon>eudicotyledons</taxon>
        <taxon>Gunneridae</taxon>
        <taxon>Pentapetalae</taxon>
        <taxon>rosids</taxon>
        <taxon>fabids</taxon>
        <taxon>Fabales</taxon>
        <taxon>Fabaceae</taxon>
        <taxon>Papilionoideae</taxon>
        <taxon>50 kb inversion clade</taxon>
        <taxon>NPAAA clade</taxon>
        <taxon>indigoferoid/millettioid clade</taxon>
        <taxon>Phaseoleae</taxon>
        <taxon>Cajanus</taxon>
    </lineage>
</organism>
<keyword evidence="3" id="KW-0812">Transmembrane</keyword>
<keyword evidence="6" id="KW-1133">Transmembrane helix</keyword>
<dbReference type="EMBL" id="KQ483705">
    <property type="protein sequence ID" value="KYP42681.1"/>
    <property type="molecule type" value="Genomic_DNA"/>
</dbReference>
<keyword evidence="9" id="KW-0325">Glycoprotein</keyword>
<evidence type="ECO:0000259" key="11">
    <source>
        <dbReference type="Pfam" id="PF08263"/>
    </source>
</evidence>
<protein>
    <recommendedName>
        <fullName evidence="11">Leucine-rich repeat-containing N-terminal plant-type domain-containing protein</fullName>
    </recommendedName>
</protein>
<evidence type="ECO:0000313" key="12">
    <source>
        <dbReference type="EMBL" id="KYP42681.1"/>
    </source>
</evidence>
<accession>A0A151RJH9</accession>
<dbReference type="Pfam" id="PF08263">
    <property type="entry name" value="LRRNT_2"/>
    <property type="match status" value="1"/>
</dbReference>
<keyword evidence="7" id="KW-0472">Membrane</keyword>
<dbReference type="STRING" id="3821.A0A151RJH9"/>
<feature type="domain" description="Leucine-rich repeat-containing N-terminal plant-type" evidence="11">
    <location>
        <begin position="25"/>
        <end position="60"/>
    </location>
</feature>
<evidence type="ECO:0000256" key="4">
    <source>
        <dbReference type="ARBA" id="ARBA00022729"/>
    </source>
</evidence>
<proteinExistence type="predicted"/>
<sequence>MELWVVLLGAIVVGYVLGSDGCFQEEKGALLDLKGNESLLASWVDDPKSNCCAWERVTCDSSSGHVIHLALGDLYIGEKEADPHISINTTMGPYVKYKKMGQYCLNPTRHLNWSLFLPFRELRSLDLSSNCFVGFIRKRV</sequence>
<keyword evidence="8" id="KW-0675">Receptor</keyword>
<dbReference type="PANTHER" id="PTHR48063">
    <property type="entry name" value="LRR RECEPTOR-LIKE KINASE"/>
    <property type="match status" value="1"/>
</dbReference>
<dbReference type="Proteomes" id="UP000075243">
    <property type="component" value="Unassembled WGS sequence"/>
</dbReference>
<dbReference type="InterPro" id="IPR013210">
    <property type="entry name" value="LRR_N_plant-typ"/>
</dbReference>
<dbReference type="AlphaFoldDB" id="A0A151RJH9"/>
<dbReference type="OMA" id="CADENSW"/>
<feature type="signal peptide" evidence="10">
    <location>
        <begin position="1"/>
        <end position="18"/>
    </location>
</feature>
<evidence type="ECO:0000256" key="1">
    <source>
        <dbReference type="ARBA" id="ARBA00004479"/>
    </source>
</evidence>
<dbReference type="PANTHER" id="PTHR48063:SF35">
    <property type="entry name" value="RECEPTOR-LIKE PROTEIN 12"/>
    <property type="match status" value="1"/>
</dbReference>
<dbReference type="InterPro" id="IPR032675">
    <property type="entry name" value="LRR_dom_sf"/>
</dbReference>
<evidence type="ECO:0000256" key="9">
    <source>
        <dbReference type="ARBA" id="ARBA00023180"/>
    </source>
</evidence>
<feature type="chain" id="PRO_5007587953" description="Leucine-rich repeat-containing N-terminal plant-type domain-containing protein" evidence="10">
    <location>
        <begin position="19"/>
        <end position="140"/>
    </location>
</feature>
<dbReference type="Gramene" id="C.cajan_40663.t">
    <property type="protein sequence ID" value="C.cajan_40663.t"/>
    <property type="gene ID" value="C.cajan_40663"/>
</dbReference>
<name>A0A151RJH9_CAJCA</name>
<dbReference type="GO" id="GO:0016020">
    <property type="term" value="C:membrane"/>
    <property type="evidence" value="ECO:0007669"/>
    <property type="project" value="UniProtKB-SubCell"/>
</dbReference>